<proteinExistence type="inferred from homology"/>
<dbReference type="GO" id="GO:0005634">
    <property type="term" value="C:nucleus"/>
    <property type="evidence" value="ECO:0007669"/>
    <property type="project" value="UniProtKB-SubCell"/>
</dbReference>
<dbReference type="FunFam" id="3.40.50.300:FF:000888">
    <property type="entry name" value="GPN-loop GTPase 1"/>
    <property type="match status" value="1"/>
</dbReference>
<evidence type="ECO:0000256" key="3">
    <source>
        <dbReference type="ARBA" id="ARBA00022741"/>
    </source>
</evidence>
<feature type="region of interest" description="Disordered" evidence="11">
    <location>
        <begin position="1"/>
        <end position="28"/>
    </location>
</feature>
<keyword evidence="6 9" id="KW-0342">GTP-binding</keyword>
<dbReference type="RefSeq" id="XP_044567254.1">
    <property type="nucleotide sequence ID" value="XM_044701883.1"/>
</dbReference>
<dbReference type="GO" id="GO:0005525">
    <property type="term" value="F:GTP binding"/>
    <property type="evidence" value="ECO:0007669"/>
    <property type="project" value="UniProtKB-KW"/>
</dbReference>
<dbReference type="AlphaFoldDB" id="A0A6A5C635"/>
<sequence>MMNNHHHQCGHEECAHNHHRHQEDEELEHSVYDEEMNDEESIEDDDTSKVVKATAPVKPSTLELKSELVSREPLPLQQRPIACIVVGMAGSGKTTLMQRINAYIYEKQHPSYIINLDPAVLDVPYGANIDIRDTVNYKEVMKQYNLGPNGGILTSLNLFATRFDQVIDLIDRKSRTGFDAGMLMTSSLSSSSEKKKNLEYVFIDTPGQIEIFTWSASGQIISEGLASSFPTCIIYVIDTSRNTNPITFMSNMLYACSILYKTRLPFLIVFNKIDVVRHEFVKEWMKDYEAFQDALSKDESYSSSLAHSMSLVLDEFYENIDTVGVSAMTGEGMDEFFKIINEKSKEYEETYYQDLLEQEKLKQTEKLKQQEEDMRRLEQDFKRFNTASKKAPTEDEQLQEFLQNLKMQK</sequence>
<dbReference type="PANTHER" id="PTHR21231">
    <property type="entry name" value="XPA-BINDING PROTEIN 1-RELATED"/>
    <property type="match status" value="1"/>
</dbReference>
<dbReference type="SMART" id="SM00382">
    <property type="entry name" value="AAA"/>
    <property type="match status" value="1"/>
</dbReference>
<accession>A0A6A5C635</accession>
<dbReference type="InterPro" id="IPR027417">
    <property type="entry name" value="P-loop_NTPase"/>
</dbReference>
<dbReference type="VEuPathDB" id="AmoebaDB:FDP41_011471"/>
<evidence type="ECO:0000256" key="1">
    <source>
        <dbReference type="ARBA" id="ARBA00005290"/>
    </source>
</evidence>
<evidence type="ECO:0000256" key="5">
    <source>
        <dbReference type="ARBA" id="ARBA00023054"/>
    </source>
</evidence>
<dbReference type="InterPro" id="IPR004130">
    <property type="entry name" value="Gpn"/>
</dbReference>
<evidence type="ECO:0000256" key="6">
    <source>
        <dbReference type="ARBA" id="ARBA00023134"/>
    </source>
</evidence>
<evidence type="ECO:0000256" key="10">
    <source>
        <dbReference type="SAM" id="Coils"/>
    </source>
</evidence>
<dbReference type="OrthoDB" id="243313at2759"/>
<comment type="subunit">
    <text evidence="9">Binds to RNA polymerase II.</text>
</comment>
<reference evidence="13 14" key="1">
    <citation type="journal article" date="2019" name="Sci. Rep.">
        <title>Nanopore sequencing improves the draft genome of the human pathogenic amoeba Naegleria fowleri.</title>
        <authorList>
            <person name="Liechti N."/>
            <person name="Schurch N."/>
            <person name="Bruggmann R."/>
            <person name="Wittwer M."/>
        </authorList>
    </citation>
    <scope>NUCLEOTIDE SEQUENCE [LARGE SCALE GENOMIC DNA]</scope>
    <source>
        <strain evidence="13 14">ATCC 30894</strain>
    </source>
</reference>
<dbReference type="OMA" id="MIIVFNK"/>
<comment type="similarity">
    <text evidence="1 9">Belongs to the GPN-loop GTPase family.</text>
</comment>
<dbReference type="VEuPathDB" id="AmoebaDB:NfTy_018790"/>
<keyword evidence="5 10" id="KW-0175">Coiled coil</keyword>
<keyword evidence="4 9" id="KW-0378">Hydrolase</keyword>
<keyword evidence="7" id="KW-0539">Nucleus</keyword>
<organism evidence="13 14">
    <name type="scientific">Naegleria fowleri</name>
    <name type="common">Brain eating amoeba</name>
    <dbReference type="NCBI Taxonomy" id="5763"/>
    <lineage>
        <taxon>Eukaryota</taxon>
        <taxon>Discoba</taxon>
        <taxon>Heterolobosea</taxon>
        <taxon>Tetramitia</taxon>
        <taxon>Eutetramitia</taxon>
        <taxon>Vahlkampfiidae</taxon>
        <taxon>Naegleria</taxon>
    </lineage>
</organism>
<feature type="domain" description="AAA+ ATPase" evidence="12">
    <location>
        <begin position="79"/>
        <end position="274"/>
    </location>
</feature>
<evidence type="ECO:0000256" key="2">
    <source>
        <dbReference type="ARBA" id="ARBA00022490"/>
    </source>
</evidence>
<dbReference type="Gene3D" id="3.40.50.300">
    <property type="entry name" value="P-loop containing nucleotide triphosphate hydrolases"/>
    <property type="match status" value="1"/>
</dbReference>
<keyword evidence="3 9" id="KW-0547">Nucleotide-binding</keyword>
<dbReference type="EMBL" id="VFQX01000009">
    <property type="protein sequence ID" value="KAF0982541.1"/>
    <property type="molecule type" value="Genomic_DNA"/>
</dbReference>
<name>A0A6A5C635_NAEFO</name>
<dbReference type="InterPro" id="IPR003593">
    <property type="entry name" value="AAA+_ATPase"/>
</dbReference>
<evidence type="ECO:0000256" key="8">
    <source>
        <dbReference type="ARBA" id="ARBA00055682"/>
    </source>
</evidence>
<gene>
    <name evidence="13" type="ORF">FDP41_011471</name>
</gene>
<dbReference type="Pfam" id="PF03029">
    <property type="entry name" value="ATP_bind_1"/>
    <property type="match status" value="1"/>
</dbReference>
<dbReference type="VEuPathDB" id="AmoebaDB:NF0029340"/>
<protein>
    <recommendedName>
        <fullName evidence="9">GPN-loop GTPase</fullName>
        <ecNumber evidence="9">3.6.5.-</ecNumber>
    </recommendedName>
</protein>
<dbReference type="GO" id="GO:0005737">
    <property type="term" value="C:cytoplasm"/>
    <property type="evidence" value="ECO:0007669"/>
    <property type="project" value="UniProtKB-SubCell"/>
</dbReference>
<evidence type="ECO:0000313" key="14">
    <source>
        <dbReference type="Proteomes" id="UP000444721"/>
    </source>
</evidence>
<evidence type="ECO:0000256" key="4">
    <source>
        <dbReference type="ARBA" id="ARBA00022801"/>
    </source>
</evidence>
<dbReference type="InterPro" id="IPR030230">
    <property type="entry name" value="Gpn1/Npa3/XAB1"/>
</dbReference>
<dbReference type="SUPFAM" id="SSF52540">
    <property type="entry name" value="P-loop containing nucleoside triphosphate hydrolases"/>
    <property type="match status" value="1"/>
</dbReference>
<feature type="coiled-coil region" evidence="10">
    <location>
        <begin position="353"/>
        <end position="387"/>
    </location>
</feature>
<dbReference type="GeneID" id="68118686"/>
<dbReference type="CDD" id="cd17870">
    <property type="entry name" value="GPN1"/>
    <property type="match status" value="1"/>
</dbReference>
<evidence type="ECO:0000256" key="7">
    <source>
        <dbReference type="ARBA" id="ARBA00023242"/>
    </source>
</evidence>
<dbReference type="EC" id="3.6.5.-" evidence="9"/>
<evidence type="ECO:0000256" key="11">
    <source>
        <dbReference type="SAM" id="MobiDB-lite"/>
    </source>
</evidence>
<dbReference type="PANTHER" id="PTHR21231:SF8">
    <property type="entry name" value="GPN-LOOP GTPASE 1"/>
    <property type="match status" value="1"/>
</dbReference>
<evidence type="ECO:0000256" key="9">
    <source>
        <dbReference type="RuleBase" id="RU365059"/>
    </source>
</evidence>
<keyword evidence="14" id="KW-1185">Reference proteome</keyword>
<comment type="caution">
    <text evidence="13">The sequence shown here is derived from an EMBL/GenBank/DDBJ whole genome shotgun (WGS) entry which is preliminary data.</text>
</comment>
<evidence type="ECO:0000259" key="12">
    <source>
        <dbReference type="SMART" id="SM00382"/>
    </source>
</evidence>
<keyword evidence="2 9" id="KW-0963">Cytoplasm</keyword>
<dbReference type="Proteomes" id="UP000444721">
    <property type="component" value="Unassembled WGS sequence"/>
</dbReference>
<dbReference type="GO" id="GO:0003924">
    <property type="term" value="F:GTPase activity"/>
    <property type="evidence" value="ECO:0007669"/>
    <property type="project" value="InterPro"/>
</dbReference>
<comment type="function">
    <text evidence="8 9">Small GTPase required for proper nuclear import of RNA polymerase II (RNAPII). May act at an RNAP assembly step prior to nuclear import.</text>
</comment>
<comment type="subcellular location">
    <subcellularLocation>
        <location evidence="9">Cytoplasm</location>
    </subcellularLocation>
    <subcellularLocation>
        <location evidence="9">Nucleus</location>
    </subcellularLocation>
</comment>
<evidence type="ECO:0000313" key="13">
    <source>
        <dbReference type="EMBL" id="KAF0982541.1"/>
    </source>
</evidence>